<evidence type="ECO:0000256" key="1">
    <source>
        <dbReference type="SAM" id="MobiDB-lite"/>
    </source>
</evidence>
<gene>
    <name evidence="2" type="ORF">ACIOUF_00335</name>
</gene>
<name>A0ABW8DFI6_9PSED</name>
<dbReference type="RefSeq" id="WP_401229012.1">
    <property type="nucleotide sequence ID" value="NZ_JBIUVY010000001.1"/>
</dbReference>
<evidence type="ECO:0000313" key="3">
    <source>
        <dbReference type="Proteomes" id="UP001617296"/>
    </source>
</evidence>
<sequence>MSTDHESAEWPASHPGKTVSGVKDEVEGTIEGHVKNLSTGVSHLFSDPWIWRDEQAGTLRFHGVVPDPEKPGALVGILLTLASAAQPGGKFQVGAPEIEILGYLKYHPDQLFHAESGEVTLERQPENRINGTLKFTTTSKGGEQYRVDVIFDIGAP</sequence>
<organism evidence="2 3">
    <name type="scientific">Pseudomonas iridis</name>
    <dbReference type="NCBI Taxonomy" id="2710587"/>
    <lineage>
        <taxon>Bacteria</taxon>
        <taxon>Pseudomonadati</taxon>
        <taxon>Pseudomonadota</taxon>
        <taxon>Gammaproteobacteria</taxon>
        <taxon>Pseudomonadales</taxon>
        <taxon>Pseudomonadaceae</taxon>
        <taxon>Pseudomonas</taxon>
    </lineage>
</organism>
<evidence type="ECO:0000313" key="2">
    <source>
        <dbReference type="EMBL" id="MFJ2284815.1"/>
    </source>
</evidence>
<accession>A0ABW8DFI6</accession>
<dbReference type="EMBL" id="JBIUVY010000001">
    <property type="protein sequence ID" value="MFJ2284815.1"/>
    <property type="molecule type" value="Genomic_DNA"/>
</dbReference>
<keyword evidence="3" id="KW-1185">Reference proteome</keyword>
<protein>
    <submittedName>
        <fullName evidence="2">Uncharacterized protein</fullName>
    </submittedName>
</protein>
<proteinExistence type="predicted"/>
<feature type="region of interest" description="Disordered" evidence="1">
    <location>
        <begin position="1"/>
        <end position="21"/>
    </location>
</feature>
<reference evidence="2 3" key="1">
    <citation type="submission" date="2024-10" db="EMBL/GenBank/DDBJ databases">
        <title>The Natural Products Discovery Center: Release of the First 8490 Sequenced Strains for Exploring Actinobacteria Biosynthetic Diversity.</title>
        <authorList>
            <person name="Kalkreuter E."/>
            <person name="Kautsar S.A."/>
            <person name="Yang D."/>
            <person name="Bader C.D."/>
            <person name="Teijaro C.N."/>
            <person name="Fluegel L."/>
            <person name="Davis C.M."/>
            <person name="Simpson J.R."/>
            <person name="Lauterbach L."/>
            <person name="Steele A.D."/>
            <person name="Gui C."/>
            <person name="Meng S."/>
            <person name="Li G."/>
            <person name="Viehrig K."/>
            <person name="Ye F."/>
            <person name="Su P."/>
            <person name="Kiefer A.F."/>
            <person name="Nichols A."/>
            <person name="Cepeda A.J."/>
            <person name="Yan W."/>
            <person name="Fan B."/>
            <person name="Jiang Y."/>
            <person name="Adhikari A."/>
            <person name="Zheng C.-J."/>
            <person name="Schuster L."/>
            <person name="Cowan T.M."/>
            <person name="Smanski M.J."/>
            <person name="Chevrette M.G."/>
            <person name="De Carvalho L.P.S."/>
            <person name="Shen B."/>
        </authorList>
    </citation>
    <scope>NUCLEOTIDE SEQUENCE [LARGE SCALE GENOMIC DNA]</scope>
    <source>
        <strain evidence="2 3">NPDC087689</strain>
    </source>
</reference>
<comment type="caution">
    <text evidence="2">The sequence shown here is derived from an EMBL/GenBank/DDBJ whole genome shotgun (WGS) entry which is preliminary data.</text>
</comment>
<dbReference type="Proteomes" id="UP001617296">
    <property type="component" value="Unassembled WGS sequence"/>
</dbReference>